<proteinExistence type="predicted"/>
<dbReference type="OrthoDB" id="337575at2759"/>
<dbReference type="Gene3D" id="3.30.40.10">
    <property type="entry name" value="Zinc/RING finger domain, C3HC4 (zinc finger)"/>
    <property type="match status" value="1"/>
</dbReference>
<accession>A0A835UUP7</accession>
<evidence type="ECO:0000313" key="7">
    <source>
        <dbReference type="EMBL" id="KAG0472421.1"/>
    </source>
</evidence>
<keyword evidence="2 4" id="KW-0863">Zinc-finger</keyword>
<evidence type="ECO:0000256" key="4">
    <source>
        <dbReference type="PROSITE-ProRule" id="PRU00175"/>
    </source>
</evidence>
<protein>
    <recommendedName>
        <fullName evidence="6">RING-type domain-containing protein</fullName>
    </recommendedName>
</protein>
<evidence type="ECO:0000256" key="3">
    <source>
        <dbReference type="ARBA" id="ARBA00022833"/>
    </source>
</evidence>
<dbReference type="PANTHER" id="PTHR46537:SF3">
    <property type="entry name" value="E3 UBIQUITIN-PROTEIN LIGASE RING1A"/>
    <property type="match status" value="1"/>
</dbReference>
<feature type="compositionally biased region" description="Polar residues" evidence="5">
    <location>
        <begin position="337"/>
        <end position="349"/>
    </location>
</feature>
<dbReference type="GO" id="GO:0008270">
    <property type="term" value="F:zinc ion binding"/>
    <property type="evidence" value="ECO:0007669"/>
    <property type="project" value="UniProtKB-KW"/>
</dbReference>
<feature type="compositionally biased region" description="Low complexity" evidence="5">
    <location>
        <begin position="296"/>
        <end position="307"/>
    </location>
</feature>
<dbReference type="AlphaFoldDB" id="A0A835UUP7"/>
<keyword evidence="3" id="KW-0862">Zinc</keyword>
<dbReference type="SUPFAM" id="SSF57850">
    <property type="entry name" value="RING/U-box"/>
    <property type="match status" value="1"/>
</dbReference>
<dbReference type="InterPro" id="IPR044592">
    <property type="entry name" value="RING1A/B"/>
</dbReference>
<evidence type="ECO:0000256" key="2">
    <source>
        <dbReference type="ARBA" id="ARBA00022771"/>
    </source>
</evidence>
<sequence length="486" mass="54364">MIKIEQEMPNQNVVVPLPFSHSTASEDNSSAVDDEEGAAVETSVENIDDGAIEEVNSAVHSDPPLESHQDQDDSDREGGSMSSKSSVEKDEFILVKLTDIRKEVQCPICLGIIRKTRTVMECLHRFCRECIDKSMRLGNNECPACRTHCASRRSLRDDTNYDSLIAALYPDIDKYEEEELAFHEEDKNRNKKIQASIAEIFRRQSEALARKRSTAKATAAAFMRRSQGAGQNCYLRGRGKASTRITSPTITDDDDEEDAVVDDAGKDYSSGEEASPDRRPKKCRRVVAHRSSPARLSSNASLGSNANDDVEVNRENFHTSPLRAGNRELSWGKGGARSQTRHGSTNGSNGRFVKAARLAKLTEYLRNLDENESKFDIHVTLLHFDEQAWPLGSPYFCCPATSSIRHIRQFIAIQTSAEVEDVDIFVRKTGCDPVDRSDQAVMVLTESPKELQKLRAEELLIELLSTYASRCGNLELVYSINVRRER</sequence>
<feature type="compositionally biased region" description="Polar residues" evidence="5">
    <location>
        <begin position="20"/>
        <end position="31"/>
    </location>
</feature>
<dbReference type="Proteomes" id="UP000639772">
    <property type="component" value="Unassembled WGS sequence"/>
</dbReference>
<dbReference type="EMBL" id="JADCNM010000008">
    <property type="protein sequence ID" value="KAG0472421.1"/>
    <property type="molecule type" value="Genomic_DNA"/>
</dbReference>
<feature type="region of interest" description="Disordered" evidence="5">
    <location>
        <begin position="1"/>
        <end position="85"/>
    </location>
</feature>
<comment type="caution">
    <text evidence="7">The sequence shown here is derived from an EMBL/GenBank/DDBJ whole genome shotgun (WGS) entry which is preliminary data.</text>
</comment>
<evidence type="ECO:0000259" key="6">
    <source>
        <dbReference type="PROSITE" id="PS50089"/>
    </source>
</evidence>
<reference evidence="7 8" key="1">
    <citation type="journal article" date="2020" name="Nat. Food">
        <title>A phased Vanilla planifolia genome enables genetic improvement of flavour and production.</title>
        <authorList>
            <person name="Hasing T."/>
            <person name="Tang H."/>
            <person name="Brym M."/>
            <person name="Khazi F."/>
            <person name="Huang T."/>
            <person name="Chambers A.H."/>
        </authorList>
    </citation>
    <scope>NUCLEOTIDE SEQUENCE [LARGE SCALE GENOMIC DNA]</scope>
    <source>
        <tissue evidence="7">Leaf</tissue>
    </source>
</reference>
<evidence type="ECO:0000313" key="8">
    <source>
        <dbReference type="Proteomes" id="UP000639772"/>
    </source>
</evidence>
<dbReference type="CDD" id="cd16531">
    <property type="entry name" value="RING-HC_RING1-like"/>
    <property type="match status" value="1"/>
</dbReference>
<dbReference type="InterPro" id="IPR001841">
    <property type="entry name" value="Znf_RING"/>
</dbReference>
<evidence type="ECO:0000256" key="1">
    <source>
        <dbReference type="ARBA" id="ARBA00022723"/>
    </source>
</evidence>
<dbReference type="PROSITE" id="PS50089">
    <property type="entry name" value="ZF_RING_2"/>
    <property type="match status" value="1"/>
</dbReference>
<keyword evidence="1" id="KW-0479">Metal-binding</keyword>
<feature type="domain" description="RING-type" evidence="6">
    <location>
        <begin position="106"/>
        <end position="146"/>
    </location>
</feature>
<dbReference type="SMART" id="SM00184">
    <property type="entry name" value="RING"/>
    <property type="match status" value="1"/>
</dbReference>
<gene>
    <name evidence="7" type="ORF">HPP92_016967</name>
</gene>
<organism evidence="7 8">
    <name type="scientific">Vanilla planifolia</name>
    <name type="common">Vanilla</name>
    <dbReference type="NCBI Taxonomy" id="51239"/>
    <lineage>
        <taxon>Eukaryota</taxon>
        <taxon>Viridiplantae</taxon>
        <taxon>Streptophyta</taxon>
        <taxon>Embryophyta</taxon>
        <taxon>Tracheophyta</taxon>
        <taxon>Spermatophyta</taxon>
        <taxon>Magnoliopsida</taxon>
        <taxon>Liliopsida</taxon>
        <taxon>Asparagales</taxon>
        <taxon>Orchidaceae</taxon>
        <taxon>Vanilloideae</taxon>
        <taxon>Vanilleae</taxon>
        <taxon>Vanilla</taxon>
    </lineage>
</organism>
<dbReference type="Pfam" id="PF13923">
    <property type="entry name" value="zf-C3HC4_2"/>
    <property type="match status" value="1"/>
</dbReference>
<feature type="region of interest" description="Disordered" evidence="5">
    <location>
        <begin position="232"/>
        <end position="350"/>
    </location>
</feature>
<feature type="compositionally biased region" description="Acidic residues" evidence="5">
    <location>
        <begin position="251"/>
        <end position="261"/>
    </location>
</feature>
<dbReference type="PANTHER" id="PTHR46537">
    <property type="entry name" value="OS11G0578200 PROTEIN"/>
    <property type="match status" value="1"/>
</dbReference>
<feature type="compositionally biased region" description="Basic residues" evidence="5">
    <location>
        <begin position="279"/>
        <end position="288"/>
    </location>
</feature>
<dbReference type="InterPro" id="IPR017907">
    <property type="entry name" value="Znf_RING_CS"/>
</dbReference>
<dbReference type="InterPro" id="IPR013083">
    <property type="entry name" value="Znf_RING/FYVE/PHD"/>
</dbReference>
<dbReference type="PROSITE" id="PS00518">
    <property type="entry name" value="ZF_RING_1"/>
    <property type="match status" value="1"/>
</dbReference>
<name>A0A835UUP7_VANPL</name>
<evidence type="ECO:0000256" key="5">
    <source>
        <dbReference type="SAM" id="MobiDB-lite"/>
    </source>
</evidence>